<evidence type="ECO:0000313" key="2">
    <source>
        <dbReference type="Proteomes" id="UP001222800"/>
    </source>
</evidence>
<name>A0ABY8EDU6_9FIRM</name>
<protein>
    <submittedName>
        <fullName evidence="1">Uncharacterized protein</fullName>
    </submittedName>
</protein>
<keyword evidence="2" id="KW-1185">Reference proteome</keyword>
<dbReference type="EMBL" id="CP120733">
    <property type="protein sequence ID" value="WFD09959.1"/>
    <property type="molecule type" value="Genomic_DNA"/>
</dbReference>
<proteinExistence type="predicted"/>
<dbReference type="Proteomes" id="UP001222800">
    <property type="component" value="Chromosome"/>
</dbReference>
<dbReference type="RefSeq" id="WP_277731937.1">
    <property type="nucleotide sequence ID" value="NZ_CP120733.1"/>
</dbReference>
<evidence type="ECO:0000313" key="1">
    <source>
        <dbReference type="EMBL" id="WFD09959.1"/>
    </source>
</evidence>
<sequence>MDEVKIKNIDLVVEAVAVLIGDYERNRKKAAMMILKICLTDEFFKHLMEDEQLKPVAESLGM</sequence>
<gene>
    <name evidence="1" type="ORF">P4S50_16515</name>
</gene>
<accession>A0ABY8EDU6</accession>
<organism evidence="1 2">
    <name type="scientific">Tepidibacter hydrothermalis</name>
    <dbReference type="NCBI Taxonomy" id="3036126"/>
    <lineage>
        <taxon>Bacteria</taxon>
        <taxon>Bacillati</taxon>
        <taxon>Bacillota</taxon>
        <taxon>Clostridia</taxon>
        <taxon>Peptostreptococcales</taxon>
        <taxon>Peptostreptococcaceae</taxon>
        <taxon>Tepidibacter</taxon>
    </lineage>
</organism>
<reference evidence="1 2" key="1">
    <citation type="submission" date="2023-03" db="EMBL/GenBank/DDBJ databases">
        <title>Complete genome sequence of Tepidibacter sp. SWIR-1, isolated from a deep-sea hydrothermal vent.</title>
        <authorList>
            <person name="Li X."/>
        </authorList>
    </citation>
    <scope>NUCLEOTIDE SEQUENCE [LARGE SCALE GENOMIC DNA]</scope>
    <source>
        <strain evidence="1 2">SWIR-1</strain>
    </source>
</reference>